<feature type="transmembrane region" description="Helical" evidence="1">
    <location>
        <begin position="16"/>
        <end position="37"/>
    </location>
</feature>
<keyword evidence="4" id="KW-1185">Reference proteome</keyword>
<proteinExistence type="predicted"/>
<keyword evidence="1" id="KW-0472">Membrane</keyword>
<accession>A0A2Z2H870</accession>
<keyword evidence="1" id="KW-1133">Transmembrane helix</keyword>
<evidence type="ECO:0000259" key="2">
    <source>
        <dbReference type="Pfam" id="PF14341"/>
    </source>
</evidence>
<evidence type="ECO:0000256" key="1">
    <source>
        <dbReference type="SAM" id="Phobius"/>
    </source>
</evidence>
<protein>
    <recommendedName>
        <fullName evidence="2">Type 4 fimbrial biogenesis protein PilX N-terminal domain-containing protein</fullName>
    </recommendedName>
</protein>
<evidence type="ECO:0000313" key="3">
    <source>
        <dbReference type="EMBL" id="ARS53106.1"/>
    </source>
</evidence>
<dbReference type="Pfam" id="PF14341">
    <property type="entry name" value="PilX_N"/>
    <property type="match status" value="1"/>
</dbReference>
<dbReference type="EMBL" id="CP021323">
    <property type="protein sequence ID" value="ARS53106.1"/>
    <property type="molecule type" value="Genomic_DNA"/>
</dbReference>
<dbReference type="AlphaFoldDB" id="A0A2Z2H870"/>
<name>A0A2Z2H870_9GAMM</name>
<dbReference type="InterPro" id="IPR025746">
    <property type="entry name" value="PilX_N_dom"/>
</dbReference>
<sequence>MAGFEGLMVSDHRQKGFTLVIGLMLLAAMTLLAVSLVQRGLLDTRLAHYAETGVQDFQQQDGQIETQLAQLDTLMPVYLTRQCSKEVVPPEAGAQLSVQRLCLENEQVGLSSAVREQLERRYATSLANTESQALQRYRYFNLRIVPENFQSSRDQSRGVYQGVVTLSTGGAP</sequence>
<dbReference type="KEGG" id="kus:B9G99_09605"/>
<keyword evidence="1" id="KW-0812">Transmembrane</keyword>
<dbReference type="Proteomes" id="UP000250025">
    <property type="component" value="Chromosome"/>
</dbReference>
<gene>
    <name evidence="3" type="ORF">B9G99_09605</name>
</gene>
<evidence type="ECO:0000313" key="4">
    <source>
        <dbReference type="Proteomes" id="UP000250025"/>
    </source>
</evidence>
<reference evidence="3 4" key="1">
    <citation type="journal article" date="2017" name="Int. J. Syst. Evol. Microbiol.">
        <title>Kushneria konosiri sp. nov., isolated from the Korean salt-fermented seafood Daemi-jeot.</title>
        <authorList>
            <person name="Yun J.H."/>
            <person name="Park S.K."/>
            <person name="Lee J.Y."/>
            <person name="Jung M.J."/>
            <person name="Bae J.W."/>
        </authorList>
    </citation>
    <scope>NUCLEOTIDE SEQUENCE [LARGE SCALE GENOMIC DNA]</scope>
    <source>
        <strain evidence="3 4">X49</strain>
    </source>
</reference>
<feature type="domain" description="Type 4 fimbrial biogenesis protein PilX N-terminal" evidence="2">
    <location>
        <begin position="15"/>
        <end position="49"/>
    </location>
</feature>
<organism evidence="3 4">
    <name type="scientific">Kushneria konosiri</name>
    <dbReference type="NCBI Taxonomy" id="698828"/>
    <lineage>
        <taxon>Bacteria</taxon>
        <taxon>Pseudomonadati</taxon>
        <taxon>Pseudomonadota</taxon>
        <taxon>Gammaproteobacteria</taxon>
        <taxon>Oceanospirillales</taxon>
        <taxon>Halomonadaceae</taxon>
        <taxon>Kushneria</taxon>
    </lineage>
</organism>